<dbReference type="RefSeq" id="WP_057769377.1">
    <property type="nucleotide sequence ID" value="NZ_JQAT01000003.1"/>
</dbReference>
<gene>
    <name evidence="1" type="ORF">IV38_GL001417</name>
    <name evidence="2" type="ORF">IV40_GL001204</name>
</gene>
<evidence type="ECO:0000313" key="3">
    <source>
        <dbReference type="Proteomes" id="UP000051645"/>
    </source>
</evidence>
<proteinExistence type="predicted"/>
<sequence length="96" mass="10947">MHLFDITNSYSRLVNQQLTNTDANYVKVYSLGSTTVVYTRAATHDEILLKNDQRNIRPQEIKGVLRALKIPKDTEMNVIQGNKLAEIEISVPETMQ</sequence>
<dbReference type="OrthoDB" id="2308827at2"/>
<dbReference type="Gene3D" id="3.40.1720.10">
    <property type="entry name" value="Streptococcus thermophilus LMG 18311 protein like"/>
    <property type="match status" value="1"/>
</dbReference>
<dbReference type="STRING" id="81857.IV38_GL001417"/>
<keyword evidence="3" id="KW-1185">Reference proteome</keyword>
<dbReference type="Proteomes" id="UP000051751">
    <property type="component" value="Unassembled WGS sequence"/>
</dbReference>
<evidence type="ECO:0008006" key="5">
    <source>
        <dbReference type="Google" id="ProtNLM"/>
    </source>
</evidence>
<evidence type="ECO:0000313" key="2">
    <source>
        <dbReference type="EMBL" id="KRN31918.1"/>
    </source>
</evidence>
<organism evidence="2 3">
    <name type="scientific">Lactobacillus selangorensis</name>
    <dbReference type="NCBI Taxonomy" id="81857"/>
    <lineage>
        <taxon>Bacteria</taxon>
        <taxon>Bacillati</taxon>
        <taxon>Bacillota</taxon>
        <taxon>Bacilli</taxon>
        <taxon>Lactobacillales</taxon>
        <taxon>Lactobacillaceae</taxon>
        <taxon>Lactobacillus</taxon>
    </lineage>
</organism>
<dbReference type="Pfam" id="PF08860">
    <property type="entry name" value="DUF1827"/>
    <property type="match status" value="1"/>
</dbReference>
<protein>
    <recommendedName>
        <fullName evidence="5">DUF1827 family protein</fullName>
    </recommendedName>
</protein>
<comment type="caution">
    <text evidence="2">The sequence shown here is derived from an EMBL/GenBank/DDBJ whole genome shotgun (WGS) entry which is preliminary data.</text>
</comment>
<dbReference type="EMBL" id="JQAZ01000003">
    <property type="protein sequence ID" value="KRN31918.1"/>
    <property type="molecule type" value="Genomic_DNA"/>
</dbReference>
<name>A0A0R2FV86_9LACO</name>
<dbReference type="AlphaFoldDB" id="A0A0R2FV86"/>
<dbReference type="InterPro" id="IPR014959">
    <property type="entry name" value="DUF1827"/>
</dbReference>
<dbReference type="PATRIC" id="fig|81857.3.peg.1427"/>
<accession>A0A0R2FV86</accession>
<evidence type="ECO:0000313" key="1">
    <source>
        <dbReference type="EMBL" id="KRN28417.1"/>
    </source>
</evidence>
<reference evidence="3 4" key="1">
    <citation type="journal article" date="2015" name="Genome Announc.">
        <title>Expanding the biotechnology potential of lactobacilli through comparative genomics of 213 strains and associated genera.</title>
        <authorList>
            <person name="Sun Z."/>
            <person name="Harris H.M."/>
            <person name="McCann A."/>
            <person name="Guo C."/>
            <person name="Argimon S."/>
            <person name="Zhang W."/>
            <person name="Yang X."/>
            <person name="Jeffery I.B."/>
            <person name="Cooney J.C."/>
            <person name="Kagawa T.F."/>
            <person name="Liu W."/>
            <person name="Song Y."/>
            <person name="Salvetti E."/>
            <person name="Wrobel A."/>
            <person name="Rasinkangas P."/>
            <person name="Parkhill J."/>
            <person name="Rea M.C."/>
            <person name="O'Sullivan O."/>
            <person name="Ritari J."/>
            <person name="Douillard F.P."/>
            <person name="Paul Ross R."/>
            <person name="Yang R."/>
            <person name="Briner A.E."/>
            <person name="Felis G.E."/>
            <person name="de Vos W.M."/>
            <person name="Barrangou R."/>
            <person name="Klaenhammer T.R."/>
            <person name="Caufield P.W."/>
            <person name="Cui Y."/>
            <person name="Zhang H."/>
            <person name="O'Toole P.W."/>
        </authorList>
    </citation>
    <scope>NUCLEOTIDE SEQUENCE [LARGE SCALE GENOMIC DNA]</scope>
    <source>
        <strain evidence="1 4">ATCC BAA-66</strain>
        <strain evidence="2 3">DSM 13344</strain>
    </source>
</reference>
<dbReference type="InterPro" id="IPR038226">
    <property type="entry name" value="LMG18311-like_sf"/>
</dbReference>
<dbReference type="Proteomes" id="UP000051645">
    <property type="component" value="Unassembled WGS sequence"/>
</dbReference>
<dbReference type="EMBL" id="JQAT01000003">
    <property type="protein sequence ID" value="KRN28417.1"/>
    <property type="molecule type" value="Genomic_DNA"/>
</dbReference>
<evidence type="ECO:0000313" key="4">
    <source>
        <dbReference type="Proteomes" id="UP000051751"/>
    </source>
</evidence>